<keyword evidence="6" id="KW-0378">Hydrolase</keyword>
<reference evidence="9" key="2">
    <citation type="submission" date="2022-06" db="UniProtKB">
        <authorList>
            <consortium name="EnsemblMetazoa"/>
        </authorList>
    </citation>
    <scope>IDENTIFICATION</scope>
    <source>
        <strain evidence="9">p50T (Dazao)</strain>
    </source>
</reference>
<evidence type="ECO:0000256" key="3">
    <source>
        <dbReference type="ARBA" id="ARBA00006958"/>
    </source>
</evidence>
<protein>
    <recommendedName>
        <fullName evidence="8">DDE Tnp4 domain-containing protein</fullName>
    </recommendedName>
</protein>
<comment type="similarity">
    <text evidence="3">Belongs to the HARBI1 family.</text>
</comment>
<dbReference type="PANTHER" id="PTHR22930:SF269">
    <property type="entry name" value="NUCLEASE HARBI1-LIKE PROTEIN"/>
    <property type="match status" value="1"/>
</dbReference>
<dbReference type="GO" id="GO:0046872">
    <property type="term" value="F:metal ion binding"/>
    <property type="evidence" value="ECO:0007669"/>
    <property type="project" value="UniProtKB-KW"/>
</dbReference>
<dbReference type="InterPro" id="IPR027806">
    <property type="entry name" value="HARBI1_dom"/>
</dbReference>
<evidence type="ECO:0000259" key="8">
    <source>
        <dbReference type="Pfam" id="PF13359"/>
    </source>
</evidence>
<dbReference type="InterPro" id="IPR045249">
    <property type="entry name" value="HARBI1-like"/>
</dbReference>
<feature type="domain" description="DDE Tnp4" evidence="8">
    <location>
        <begin position="135"/>
        <end position="234"/>
    </location>
</feature>
<evidence type="ECO:0000256" key="7">
    <source>
        <dbReference type="ARBA" id="ARBA00023242"/>
    </source>
</evidence>
<evidence type="ECO:0000256" key="2">
    <source>
        <dbReference type="ARBA" id="ARBA00004123"/>
    </source>
</evidence>
<dbReference type="GO" id="GO:0004518">
    <property type="term" value="F:nuclease activity"/>
    <property type="evidence" value="ECO:0007669"/>
    <property type="project" value="UniProtKB-KW"/>
</dbReference>
<keyword evidence="4" id="KW-0540">Nuclease</keyword>
<dbReference type="Pfam" id="PF13359">
    <property type="entry name" value="DDE_Tnp_4"/>
    <property type="match status" value="1"/>
</dbReference>
<organism evidence="9 10">
    <name type="scientific">Bombyx mori</name>
    <name type="common">Silk moth</name>
    <dbReference type="NCBI Taxonomy" id="7091"/>
    <lineage>
        <taxon>Eukaryota</taxon>
        <taxon>Metazoa</taxon>
        <taxon>Ecdysozoa</taxon>
        <taxon>Arthropoda</taxon>
        <taxon>Hexapoda</taxon>
        <taxon>Insecta</taxon>
        <taxon>Pterygota</taxon>
        <taxon>Neoptera</taxon>
        <taxon>Endopterygota</taxon>
        <taxon>Lepidoptera</taxon>
        <taxon>Glossata</taxon>
        <taxon>Ditrysia</taxon>
        <taxon>Bombycoidea</taxon>
        <taxon>Bombycidae</taxon>
        <taxon>Bombycinae</taxon>
        <taxon>Bombyx</taxon>
    </lineage>
</organism>
<dbReference type="GO" id="GO:0005634">
    <property type="term" value="C:nucleus"/>
    <property type="evidence" value="ECO:0007669"/>
    <property type="project" value="UniProtKB-SubCell"/>
</dbReference>
<evidence type="ECO:0000313" key="9">
    <source>
        <dbReference type="EnsemblMetazoa" id="XP_012546752.1"/>
    </source>
</evidence>
<evidence type="ECO:0000313" key="10">
    <source>
        <dbReference type="Proteomes" id="UP000005204"/>
    </source>
</evidence>
<dbReference type="AlphaFoldDB" id="A0A8R2G8J7"/>
<dbReference type="GO" id="GO:0016787">
    <property type="term" value="F:hydrolase activity"/>
    <property type="evidence" value="ECO:0007669"/>
    <property type="project" value="UniProtKB-KW"/>
</dbReference>
<dbReference type="EnsemblMetazoa" id="XM_012691298.2">
    <property type="protein sequence ID" value="XP_012546752.1"/>
    <property type="gene ID" value="LOC101740007"/>
</dbReference>
<dbReference type="PANTHER" id="PTHR22930">
    <property type="match status" value="1"/>
</dbReference>
<reference evidence="10" key="1">
    <citation type="journal article" date="2008" name="Insect Biochem. Mol. Biol.">
        <title>The genome of a lepidopteran model insect, the silkworm Bombyx mori.</title>
        <authorList>
            <consortium name="International Silkworm Genome Consortium"/>
        </authorList>
    </citation>
    <scope>NUCLEOTIDE SEQUENCE [LARGE SCALE GENOMIC DNA]</scope>
    <source>
        <strain evidence="10">p50T</strain>
    </source>
</reference>
<name>A0A8R2G8J7_BOMMO</name>
<proteinExistence type="inferred from homology"/>
<evidence type="ECO:0000256" key="5">
    <source>
        <dbReference type="ARBA" id="ARBA00022723"/>
    </source>
</evidence>
<accession>A0A8R2G8J7</accession>
<evidence type="ECO:0000256" key="1">
    <source>
        <dbReference type="ARBA" id="ARBA00001968"/>
    </source>
</evidence>
<comment type="cofactor">
    <cofactor evidence="1">
        <name>a divalent metal cation</name>
        <dbReference type="ChEBI" id="CHEBI:60240"/>
    </cofactor>
</comment>
<keyword evidence="7" id="KW-0539">Nucleus</keyword>
<dbReference type="Proteomes" id="UP000005204">
    <property type="component" value="Unassembled WGS sequence"/>
</dbReference>
<sequence length="243" mass="28349">MCMMADRGFKRRAWRAWQPFQCLCVQRYAVRNGRRHNKKLHKNVDRRFLLLEKIDTRFREAITVTERLTITLRFLATGDSYTSCSTISRIAPEVCDAISEVLKDWVKIPTSEKEWLEIAEEFQEKWVFPYAIAAMDGKYVMIQAPGNSGTEYHNYKHFSSIVLFALVDADYCFKYVNIGSQGKLSDWGIFKHTSLYKRLEEKSMKIPQPSILQIPYTLKFPYVILADKAFALNEYTKSQRGGL</sequence>
<dbReference type="RefSeq" id="XP_012546752.1">
    <property type="nucleotide sequence ID" value="XM_012691298.2"/>
</dbReference>
<keyword evidence="5" id="KW-0479">Metal-binding</keyword>
<comment type="subcellular location">
    <subcellularLocation>
        <location evidence="2">Nucleus</location>
    </subcellularLocation>
</comment>
<keyword evidence="10" id="KW-1185">Reference proteome</keyword>
<evidence type="ECO:0000256" key="4">
    <source>
        <dbReference type="ARBA" id="ARBA00022722"/>
    </source>
</evidence>
<evidence type="ECO:0000256" key="6">
    <source>
        <dbReference type="ARBA" id="ARBA00022801"/>
    </source>
</evidence>
<dbReference type="GeneID" id="101740007"/>
<dbReference type="OrthoDB" id="6627079at2759"/>
<dbReference type="KEGG" id="bmor:101740007"/>